<keyword evidence="2" id="KW-1185">Reference proteome</keyword>
<proteinExistence type="predicted"/>
<dbReference type="EMBL" id="BMAU01021359">
    <property type="protein sequence ID" value="GFY21944.1"/>
    <property type="molecule type" value="Genomic_DNA"/>
</dbReference>
<evidence type="ECO:0000313" key="2">
    <source>
        <dbReference type="Proteomes" id="UP000887159"/>
    </source>
</evidence>
<dbReference type="Proteomes" id="UP000887159">
    <property type="component" value="Unassembled WGS sequence"/>
</dbReference>
<comment type="caution">
    <text evidence="1">The sequence shown here is derived from an EMBL/GenBank/DDBJ whole genome shotgun (WGS) entry which is preliminary data.</text>
</comment>
<gene>
    <name evidence="1" type="primary">X975_20235</name>
    <name evidence="1" type="ORF">TNCV_3295881</name>
</gene>
<sequence length="83" mass="9794">MHWPCRSCVSEAEVHVVAALMDSDRHQIIRELARQTGFAYTTVLNILKERLGIRKIASRRIPHHLTEMQKWLRYDAAQTHWES</sequence>
<evidence type="ECO:0000313" key="1">
    <source>
        <dbReference type="EMBL" id="GFY21944.1"/>
    </source>
</evidence>
<protein>
    <submittedName>
        <fullName evidence="1">Histone-lysine N-methyltransferase SETMAR</fullName>
    </submittedName>
</protein>
<accession>A0A8X6SXP4</accession>
<dbReference type="AlphaFoldDB" id="A0A8X6SXP4"/>
<reference evidence="1" key="1">
    <citation type="submission" date="2020-08" db="EMBL/GenBank/DDBJ databases">
        <title>Multicomponent nature underlies the extraordinary mechanical properties of spider dragline silk.</title>
        <authorList>
            <person name="Kono N."/>
            <person name="Nakamura H."/>
            <person name="Mori M."/>
            <person name="Yoshida Y."/>
            <person name="Ohtoshi R."/>
            <person name="Malay A.D."/>
            <person name="Moran D.A.P."/>
            <person name="Tomita M."/>
            <person name="Numata K."/>
            <person name="Arakawa K."/>
        </authorList>
    </citation>
    <scope>NUCLEOTIDE SEQUENCE</scope>
</reference>
<organism evidence="1 2">
    <name type="scientific">Trichonephila clavipes</name>
    <name type="common">Golden silk orbweaver</name>
    <name type="synonym">Nephila clavipes</name>
    <dbReference type="NCBI Taxonomy" id="2585209"/>
    <lineage>
        <taxon>Eukaryota</taxon>
        <taxon>Metazoa</taxon>
        <taxon>Ecdysozoa</taxon>
        <taxon>Arthropoda</taxon>
        <taxon>Chelicerata</taxon>
        <taxon>Arachnida</taxon>
        <taxon>Araneae</taxon>
        <taxon>Araneomorphae</taxon>
        <taxon>Entelegynae</taxon>
        <taxon>Araneoidea</taxon>
        <taxon>Nephilidae</taxon>
        <taxon>Trichonephila</taxon>
    </lineage>
</organism>
<name>A0A8X6SXP4_TRICX</name>